<dbReference type="Proteomes" id="UP000250275">
    <property type="component" value="Unassembled WGS sequence"/>
</dbReference>
<protein>
    <submittedName>
        <fullName evidence="1">Uncharacterized protein</fullName>
    </submittedName>
</protein>
<organism evidence="1 2">
    <name type="scientific">Eufriesea mexicana</name>
    <dbReference type="NCBI Taxonomy" id="516756"/>
    <lineage>
        <taxon>Eukaryota</taxon>
        <taxon>Metazoa</taxon>
        <taxon>Ecdysozoa</taxon>
        <taxon>Arthropoda</taxon>
        <taxon>Hexapoda</taxon>
        <taxon>Insecta</taxon>
        <taxon>Pterygota</taxon>
        <taxon>Neoptera</taxon>
        <taxon>Endopterygota</taxon>
        <taxon>Hymenoptera</taxon>
        <taxon>Apocrita</taxon>
        <taxon>Aculeata</taxon>
        <taxon>Apoidea</taxon>
        <taxon>Anthophila</taxon>
        <taxon>Apidae</taxon>
        <taxon>Eufriesea</taxon>
    </lineage>
</organism>
<keyword evidence="2" id="KW-1185">Reference proteome</keyword>
<sequence length="209" mass="24265">MVARVLHGLFYDVFTDKASDQLNERELFAKDNGSRVREVCCRDKFLDSEDRGRPVRKIEKIGDIDDTCGHREARVKARRSCRWLLERPGGRRGAAWENKMHRRAECFEGLEESLVAHATAAGLPGQKSSSEDWRHQTNTPLECRVYFTIEFYYDTRFRLESVKSRFPVVSIGFRLEPSVSQDNRDVVQDMVHEVVYNVVQDVIHDVVMD</sequence>
<evidence type="ECO:0000313" key="1">
    <source>
        <dbReference type="EMBL" id="OAD62147.1"/>
    </source>
</evidence>
<accession>A0A310SHJ4</accession>
<evidence type="ECO:0000313" key="2">
    <source>
        <dbReference type="Proteomes" id="UP000250275"/>
    </source>
</evidence>
<reference evidence="1 2" key="1">
    <citation type="submission" date="2015-07" db="EMBL/GenBank/DDBJ databases">
        <title>The genome of Eufriesea mexicana.</title>
        <authorList>
            <person name="Pan H."/>
            <person name="Kapheim K."/>
        </authorList>
    </citation>
    <scope>NUCLEOTIDE SEQUENCE [LARGE SCALE GENOMIC DNA]</scope>
    <source>
        <strain evidence="1">0111107269</strain>
        <tissue evidence="1">Whole body</tissue>
    </source>
</reference>
<dbReference type="AlphaFoldDB" id="A0A310SHJ4"/>
<dbReference type="EMBL" id="KQ759886">
    <property type="protein sequence ID" value="OAD62147.1"/>
    <property type="molecule type" value="Genomic_DNA"/>
</dbReference>
<name>A0A310SHJ4_9HYME</name>
<gene>
    <name evidence="1" type="ORF">WN48_07258</name>
</gene>
<proteinExistence type="predicted"/>